<dbReference type="Gene3D" id="2.40.160.10">
    <property type="entry name" value="Porin"/>
    <property type="match status" value="1"/>
</dbReference>
<name>A0A7V8NVY4_9BACT</name>
<evidence type="ECO:0000313" key="2">
    <source>
        <dbReference type="Proteomes" id="UP000567293"/>
    </source>
</evidence>
<gene>
    <name evidence="1" type="ORF">HRJ53_25910</name>
</gene>
<accession>A0A7V8NVY4</accession>
<comment type="caution">
    <text evidence="1">The sequence shown here is derived from an EMBL/GenBank/DDBJ whole genome shotgun (WGS) entry which is preliminary data.</text>
</comment>
<sequence length="146" mass="15837">TAGVGKLNYSKQTYKAPSTVQYLYGASLGYHTYAHTLLVSYNRTLGDAYGLGSGSTSSVTGAWNWRISRRSWDLAASGGFQQLDNSTFPNSRSWQAGAGIFRSLGPHFSASAQYTYFEYPGNLRTAGVDSVGHGVMLALTWAPSRY</sequence>
<dbReference type="InterPro" id="IPR023614">
    <property type="entry name" value="Porin_dom_sf"/>
</dbReference>
<keyword evidence="2" id="KW-1185">Reference proteome</keyword>
<protein>
    <recommendedName>
        <fullName evidence="3">Porin</fullName>
    </recommendedName>
</protein>
<evidence type="ECO:0000313" key="1">
    <source>
        <dbReference type="EMBL" id="MBA0088437.1"/>
    </source>
</evidence>
<dbReference type="EMBL" id="JACDQQ010002497">
    <property type="protein sequence ID" value="MBA0088437.1"/>
    <property type="molecule type" value="Genomic_DNA"/>
</dbReference>
<organism evidence="1 2">
    <name type="scientific">Candidatus Acidiferrum panamense</name>
    <dbReference type="NCBI Taxonomy" id="2741543"/>
    <lineage>
        <taxon>Bacteria</taxon>
        <taxon>Pseudomonadati</taxon>
        <taxon>Acidobacteriota</taxon>
        <taxon>Terriglobia</taxon>
        <taxon>Candidatus Acidiferrales</taxon>
        <taxon>Candidatus Acidiferrum</taxon>
    </lineage>
</organism>
<dbReference type="Proteomes" id="UP000567293">
    <property type="component" value="Unassembled WGS sequence"/>
</dbReference>
<feature type="non-terminal residue" evidence="1">
    <location>
        <position position="1"/>
    </location>
</feature>
<evidence type="ECO:0008006" key="3">
    <source>
        <dbReference type="Google" id="ProtNLM"/>
    </source>
</evidence>
<dbReference type="AlphaFoldDB" id="A0A7V8NVY4"/>
<proteinExistence type="predicted"/>
<reference evidence="1" key="1">
    <citation type="submission" date="2020-06" db="EMBL/GenBank/DDBJ databases">
        <title>Legume-microbial interactions unlock mineral nutrients during tropical forest succession.</title>
        <authorList>
            <person name="Epihov D.Z."/>
        </authorList>
    </citation>
    <scope>NUCLEOTIDE SEQUENCE [LARGE SCALE GENOMIC DNA]</scope>
    <source>
        <strain evidence="1">Pan2503</strain>
    </source>
</reference>